<evidence type="ECO:0000259" key="5">
    <source>
        <dbReference type="Pfam" id="PF05199"/>
    </source>
</evidence>
<sequence length="78" mass="8281">MLAMSAASCRFGDDPATSVLDRNNRTHEVANLYVVDGSFLPTSGGTNPSLTIAANALRVADAMLRTVFARPEETPATR</sequence>
<name>A0ABN5M7A1_9RHOB</name>
<dbReference type="PANTHER" id="PTHR46056:SF12">
    <property type="entry name" value="LONG-CHAIN-ALCOHOL OXIDASE"/>
    <property type="match status" value="1"/>
</dbReference>
<feature type="domain" description="Glucose-methanol-choline oxidoreductase C-terminal" evidence="5">
    <location>
        <begin position="7"/>
        <end position="56"/>
    </location>
</feature>
<evidence type="ECO:0000256" key="2">
    <source>
        <dbReference type="ARBA" id="ARBA00022630"/>
    </source>
</evidence>
<evidence type="ECO:0000256" key="4">
    <source>
        <dbReference type="ARBA" id="ARBA00023002"/>
    </source>
</evidence>
<dbReference type="InterPro" id="IPR007867">
    <property type="entry name" value="GMC_OxRtase_C"/>
</dbReference>
<proteinExistence type="inferred from homology"/>
<gene>
    <name evidence="6" type="ORF">DPM13_04175</name>
</gene>
<dbReference type="EMBL" id="CP030239">
    <property type="protein sequence ID" value="AWX92661.1"/>
    <property type="molecule type" value="Genomic_DNA"/>
</dbReference>
<organism evidence="6 7">
    <name type="scientific">Paracoccus mutanolyticus</name>
    <dbReference type="NCBI Taxonomy" id="1499308"/>
    <lineage>
        <taxon>Bacteria</taxon>
        <taxon>Pseudomonadati</taxon>
        <taxon>Pseudomonadota</taxon>
        <taxon>Alphaproteobacteria</taxon>
        <taxon>Rhodobacterales</taxon>
        <taxon>Paracoccaceae</taxon>
        <taxon>Paracoccus</taxon>
    </lineage>
</organism>
<dbReference type="InterPro" id="IPR036188">
    <property type="entry name" value="FAD/NAD-bd_sf"/>
</dbReference>
<dbReference type="RefSeq" id="WP_112887511.1">
    <property type="nucleotide sequence ID" value="NZ_CP030239.1"/>
</dbReference>
<reference evidence="6 7" key="1">
    <citation type="submission" date="2018-06" db="EMBL/GenBank/DDBJ databases">
        <title>Complete genome sequence of Paracoccus mutanolyticus strain RSP-02 isolated from cellulosic waste.</title>
        <authorList>
            <person name="Amrutha R.N."/>
            <person name="Shrivastav A."/>
            <person name="Buddana S.K."/>
            <person name="Deshpande U."/>
            <person name="Prakasham R.S."/>
        </authorList>
    </citation>
    <scope>NUCLEOTIDE SEQUENCE [LARGE SCALE GENOMIC DNA]</scope>
    <source>
        <strain evidence="6 7">RSP-02</strain>
    </source>
</reference>
<dbReference type="Pfam" id="PF05199">
    <property type="entry name" value="GMC_oxred_C"/>
    <property type="match status" value="1"/>
</dbReference>
<evidence type="ECO:0000256" key="3">
    <source>
        <dbReference type="ARBA" id="ARBA00022827"/>
    </source>
</evidence>
<keyword evidence="7" id="KW-1185">Reference proteome</keyword>
<dbReference type="PANTHER" id="PTHR46056">
    <property type="entry name" value="LONG-CHAIN-ALCOHOL OXIDASE"/>
    <property type="match status" value="1"/>
</dbReference>
<dbReference type="SUPFAM" id="SSF51905">
    <property type="entry name" value="FAD/NAD(P)-binding domain"/>
    <property type="match status" value="1"/>
</dbReference>
<evidence type="ECO:0000256" key="1">
    <source>
        <dbReference type="ARBA" id="ARBA00010790"/>
    </source>
</evidence>
<evidence type="ECO:0000313" key="6">
    <source>
        <dbReference type="EMBL" id="AWX92661.1"/>
    </source>
</evidence>
<comment type="similarity">
    <text evidence="1">Belongs to the GMC oxidoreductase family.</text>
</comment>
<protein>
    <recommendedName>
        <fullName evidence="5">Glucose-methanol-choline oxidoreductase C-terminal domain-containing protein</fullName>
    </recommendedName>
</protein>
<evidence type="ECO:0000313" key="7">
    <source>
        <dbReference type="Proteomes" id="UP000249922"/>
    </source>
</evidence>
<accession>A0ABN5M7A1</accession>
<dbReference type="Proteomes" id="UP000249922">
    <property type="component" value="Chromosome"/>
</dbReference>
<keyword evidence="2" id="KW-0285">Flavoprotein</keyword>
<keyword evidence="3" id="KW-0274">FAD</keyword>
<dbReference type="Gene3D" id="3.50.50.60">
    <property type="entry name" value="FAD/NAD(P)-binding domain"/>
    <property type="match status" value="1"/>
</dbReference>
<keyword evidence="4" id="KW-0560">Oxidoreductase</keyword>